<dbReference type="EnsemblMetazoa" id="AARA014313-RA">
    <property type="protein sequence ID" value="AARA014313-PA"/>
    <property type="gene ID" value="AARA014313"/>
</dbReference>
<reference evidence="1" key="1">
    <citation type="submission" date="2022-08" db="UniProtKB">
        <authorList>
            <consortium name="EnsemblMetazoa"/>
        </authorList>
    </citation>
    <scope>IDENTIFICATION</scope>
    <source>
        <strain evidence="1">Dongola</strain>
    </source>
</reference>
<dbReference type="AlphaFoldDB" id="A0A182IFQ2"/>
<accession>A0A182IFQ2</accession>
<dbReference type="VEuPathDB" id="VectorBase:AARA014313"/>
<organism evidence="1 2">
    <name type="scientific">Anopheles arabiensis</name>
    <name type="common">Mosquito</name>
    <dbReference type="NCBI Taxonomy" id="7173"/>
    <lineage>
        <taxon>Eukaryota</taxon>
        <taxon>Metazoa</taxon>
        <taxon>Ecdysozoa</taxon>
        <taxon>Arthropoda</taxon>
        <taxon>Hexapoda</taxon>
        <taxon>Insecta</taxon>
        <taxon>Pterygota</taxon>
        <taxon>Neoptera</taxon>
        <taxon>Endopterygota</taxon>
        <taxon>Diptera</taxon>
        <taxon>Nematocera</taxon>
        <taxon>Culicoidea</taxon>
        <taxon>Culicidae</taxon>
        <taxon>Anophelinae</taxon>
        <taxon>Anopheles</taxon>
    </lineage>
</organism>
<dbReference type="EMBL" id="APCN01003288">
    <property type="status" value="NOT_ANNOTATED_CDS"/>
    <property type="molecule type" value="Genomic_DNA"/>
</dbReference>
<evidence type="ECO:0000313" key="1">
    <source>
        <dbReference type="EnsemblMetazoa" id="AARA014313-PA"/>
    </source>
</evidence>
<dbReference type="Proteomes" id="UP000075840">
    <property type="component" value="Unassembled WGS sequence"/>
</dbReference>
<proteinExistence type="predicted"/>
<sequence>ETTRGRRTRKQSGPVCRLNFSGWKKDDFLGECLKGNEKNLPRYRRKWRRIKASLKPFVMS</sequence>
<evidence type="ECO:0000313" key="2">
    <source>
        <dbReference type="Proteomes" id="UP000075840"/>
    </source>
</evidence>
<name>A0A182IFQ2_ANOAR</name>
<protein>
    <submittedName>
        <fullName evidence="1">Uncharacterized protein</fullName>
    </submittedName>
</protein>
<keyword evidence="2" id="KW-1185">Reference proteome</keyword>